<evidence type="ECO:0000256" key="1">
    <source>
        <dbReference type="ARBA" id="ARBA00022630"/>
    </source>
</evidence>
<dbReference type="Gene3D" id="3.30.70.2450">
    <property type="match status" value="1"/>
</dbReference>
<protein>
    <submittedName>
        <fullName evidence="5">Monooxygenase</fullName>
    </submittedName>
</protein>
<evidence type="ECO:0000313" key="5">
    <source>
        <dbReference type="EMBL" id="KAJ6442770.1"/>
    </source>
</evidence>
<dbReference type="EMBL" id="JAQHRD010000003">
    <property type="protein sequence ID" value="KAJ6442770.1"/>
    <property type="molecule type" value="Genomic_DNA"/>
</dbReference>
<dbReference type="Proteomes" id="UP001163105">
    <property type="component" value="Unassembled WGS sequence"/>
</dbReference>
<name>A0AB34FXL6_9HYPO</name>
<evidence type="ECO:0000256" key="3">
    <source>
        <dbReference type="ARBA" id="ARBA00023002"/>
    </source>
</evidence>
<dbReference type="GO" id="GO:0071949">
    <property type="term" value="F:FAD binding"/>
    <property type="evidence" value="ECO:0007669"/>
    <property type="project" value="InterPro"/>
</dbReference>
<accession>A0AB34FXL6</accession>
<proteinExistence type="predicted"/>
<dbReference type="PANTHER" id="PTHR43476">
    <property type="entry name" value="3-(3-HYDROXY-PHENYL)PROPIONATE/3-HYDROXYCINNAMIC ACID HYDROXYLASE"/>
    <property type="match status" value="1"/>
</dbReference>
<dbReference type="Pfam" id="PF01494">
    <property type="entry name" value="FAD_binding_3"/>
    <property type="match status" value="1"/>
</dbReference>
<keyword evidence="1" id="KW-0285">Flavoprotein</keyword>
<evidence type="ECO:0000313" key="6">
    <source>
        <dbReference type="Proteomes" id="UP001163105"/>
    </source>
</evidence>
<dbReference type="AlphaFoldDB" id="A0AB34FXL6"/>
<keyword evidence="2" id="KW-0274">FAD</keyword>
<dbReference type="Gene3D" id="3.50.50.60">
    <property type="entry name" value="FAD/NAD(P)-binding domain"/>
    <property type="match status" value="1"/>
</dbReference>
<dbReference type="InterPro" id="IPR036188">
    <property type="entry name" value="FAD/NAD-bd_sf"/>
</dbReference>
<feature type="domain" description="FAD-binding" evidence="4">
    <location>
        <begin position="2"/>
        <end position="308"/>
    </location>
</feature>
<dbReference type="InterPro" id="IPR050631">
    <property type="entry name" value="PheA/TfdB_FAD_monoxygenase"/>
</dbReference>
<keyword evidence="6" id="KW-1185">Reference proteome</keyword>
<organism evidence="5 6">
    <name type="scientific">Purpureocillium lavendulum</name>
    <dbReference type="NCBI Taxonomy" id="1247861"/>
    <lineage>
        <taxon>Eukaryota</taxon>
        <taxon>Fungi</taxon>
        <taxon>Dikarya</taxon>
        <taxon>Ascomycota</taxon>
        <taxon>Pezizomycotina</taxon>
        <taxon>Sordariomycetes</taxon>
        <taxon>Hypocreomycetidae</taxon>
        <taxon>Hypocreales</taxon>
        <taxon>Ophiocordycipitaceae</taxon>
        <taxon>Purpureocillium</taxon>
    </lineage>
</organism>
<evidence type="ECO:0000259" key="4">
    <source>
        <dbReference type="Pfam" id="PF01494"/>
    </source>
</evidence>
<reference evidence="5" key="1">
    <citation type="submission" date="2023-01" db="EMBL/GenBank/DDBJ databases">
        <title>The growth and conidiation of Purpureocillium lavendulum are regulated by nitrogen source and histone H3K14 acetylation.</title>
        <authorList>
            <person name="Tang P."/>
            <person name="Han J."/>
            <person name="Zhang C."/>
            <person name="Tang P."/>
            <person name="Qi F."/>
            <person name="Zhang K."/>
            <person name="Liang L."/>
        </authorList>
    </citation>
    <scope>NUCLEOTIDE SEQUENCE</scope>
    <source>
        <strain evidence="5">YMF1.00683</strain>
    </source>
</reference>
<evidence type="ECO:0000256" key="2">
    <source>
        <dbReference type="ARBA" id="ARBA00022827"/>
    </source>
</evidence>
<dbReference type="GO" id="GO:0008688">
    <property type="term" value="F:3-(3-hydroxyphenyl)propionate hydroxylase activity"/>
    <property type="evidence" value="ECO:0007669"/>
    <property type="project" value="TreeGrafter"/>
</dbReference>
<keyword evidence="5" id="KW-0503">Monooxygenase</keyword>
<comment type="caution">
    <text evidence="5">The sequence shown here is derived from an EMBL/GenBank/DDBJ whole genome shotgun (WGS) entry which is preliminary data.</text>
</comment>
<dbReference type="InterPro" id="IPR002938">
    <property type="entry name" value="FAD-bd"/>
</dbReference>
<dbReference type="PANTHER" id="PTHR43476:SF3">
    <property type="entry name" value="FAD-BINDING MONOOXYGENASE"/>
    <property type="match status" value="1"/>
</dbReference>
<keyword evidence="3" id="KW-0560">Oxidoreductase</keyword>
<gene>
    <name evidence="5" type="ORF">O9K51_03945</name>
</gene>
<dbReference type="SUPFAM" id="SSF51905">
    <property type="entry name" value="FAD/NAD(P)-binding domain"/>
    <property type="match status" value="1"/>
</dbReference>
<sequence length="1049" mass="112749">MTHGIHSTVLEAWDGPDERLRATQYGVPATRIFRRAGILDDIRSRSIMRFPYICWRSVRTGERLTGIDLSVVSDEPDRMTVLPLNQILEIMLQHCKEKYSDYVTVLFNHKVIDIGQDAAGAWTMVEVGARGEKTTTAKFEADYLVGCDGGRSTVYYKGFEEHGWEGGNYMIDPEFWGLIAKRGKGSTGDGPLWRVTYGDSATNLTDDEYVRRRAIAFKKMLPGHPDPDQYKVTQTNQFRIHNRCVDAMRVGRVFLAGDAAHVCNPFGGYGCMAAVLDVAGLADCLVGYYEGKAGEDILDAYARVRRQKFVDFIDRRSRKNMNRIAKTDPGTALETDPFLELLQSMEGDAEKTKAFLLFRQKVSSIEFDFTTLYNKTENQGERILRRKHRVLGRAADADADRLARHHVDEVVVEAHGAVLALDGQALDGHLGADAHRGAVIAERHAQPLRLLQVQVLERLGPVDVARELHAVAVEVRRHDGAVLGRRLAADGAAGACLGAVAGAARGHRQRGNLGGAVRGQELRRGDGLGKGLLAGLDVPRLDDAVDGKVVEGEVGAPDLDAHLALDSDARVLGAGAARAAQVLPARHADGQGRHLALDGEVGVLGPQVVVADGPRRDGPAVVGLPDEGAAAVLLAGPAPLALPQAVRRRQALGLHELRAVDVVLERVGRVPHVLDQVQRQASLVARRLVVEVDRRRLRVPVRVVAPAREEALVDGLDVREGLHAELGHEAPHELVEVLVLFLRAVPHVPLVDVAGRRVGRVVAAPGAARVVVGVGDEVLADVGQQLLVDVARGEVGLEPVVRVHVAGVVREPLLLGELVVLVVAGPDDETGVVPQHLDVLPRLAVDGLEDVRVRGVVAAAKHKVLPDEDAHLVAGVVEGLVLVDAAAPDADHELVALGDDAHPVAVARRGDAREEVVGGDPVAAAAEDGHVVDAEEEGRARLAVERALDELGAAQADALRDAVGLIIAVEERRLDGVQRLLAVADRVPQLWVLDLEGRDGGVVGDAHRLGGYALVPREMSKRTDEALPSVEAWATTLALLSELSTSTST</sequence>
<dbReference type="GO" id="GO:0019622">
    <property type="term" value="P:3-(3-hydroxy)phenylpropionate catabolic process"/>
    <property type="evidence" value="ECO:0007669"/>
    <property type="project" value="TreeGrafter"/>
</dbReference>